<proteinExistence type="predicted"/>
<reference evidence="2" key="1">
    <citation type="submission" date="2023-08" db="EMBL/GenBank/DDBJ databases">
        <authorList>
            <person name="Messyasz A."/>
            <person name="Mannisto M.K."/>
            <person name="Kerkhof L.J."/>
            <person name="Haggblom M."/>
        </authorList>
    </citation>
    <scope>NUCLEOTIDE SEQUENCE</scope>
    <source>
        <strain evidence="2">X5P6</strain>
    </source>
</reference>
<sequence length="223" mass="24160">MKSTFRKTYARSLVLLAVGIIAAIGVAHADGWWDDYEQLAQKTELEQLHATFHASISVHDPVNLDSPAVITQRTRDILALWSKDAELTVIGTTTTAGNYIGNGDPEDPATCPIPSLDTSAAGKQGTLCTFFKYVAGGLQPANRLVSLSPAYKTKYVPVKDGDSQWKSSVYFECHYFDVSLNPATGQPFWTAKSHVYLSGEGKKINGKWLLTKVSSAAVGIPIP</sequence>
<dbReference type="AlphaFoldDB" id="A0AAU7ZJR6"/>
<dbReference type="RefSeq" id="WP_353062278.1">
    <property type="nucleotide sequence ID" value="NZ_CP132942.1"/>
</dbReference>
<protein>
    <recommendedName>
        <fullName evidence="3">SnoaL-like domain-containing protein</fullName>
    </recommendedName>
</protein>
<gene>
    <name evidence="2" type="ORF">RBB77_13325</name>
</gene>
<dbReference type="EMBL" id="CP132942">
    <property type="protein sequence ID" value="XCB31434.1"/>
    <property type="molecule type" value="Genomic_DNA"/>
</dbReference>
<evidence type="ECO:0008006" key="3">
    <source>
        <dbReference type="Google" id="ProtNLM"/>
    </source>
</evidence>
<feature type="signal peptide" evidence="1">
    <location>
        <begin position="1"/>
        <end position="29"/>
    </location>
</feature>
<evidence type="ECO:0000313" key="2">
    <source>
        <dbReference type="EMBL" id="XCB31434.1"/>
    </source>
</evidence>
<reference evidence="2" key="2">
    <citation type="journal article" date="2024" name="Environ. Microbiol.">
        <title>Genome analysis and description of Tunturibacter gen. nov. expands the diversity of Terriglobia in tundra soils.</title>
        <authorList>
            <person name="Messyasz A."/>
            <person name="Mannisto M.K."/>
            <person name="Kerkhof L.J."/>
            <person name="Haggblom M.M."/>
        </authorList>
    </citation>
    <scope>NUCLEOTIDE SEQUENCE</scope>
    <source>
        <strain evidence="2">X5P6</strain>
    </source>
</reference>
<accession>A0AAU7ZJR6</accession>
<organism evidence="2">
    <name type="scientific">Tunturiibacter psychrotolerans</name>
    <dbReference type="NCBI Taxonomy" id="3069686"/>
    <lineage>
        <taxon>Bacteria</taxon>
        <taxon>Pseudomonadati</taxon>
        <taxon>Acidobacteriota</taxon>
        <taxon>Terriglobia</taxon>
        <taxon>Terriglobales</taxon>
        <taxon>Acidobacteriaceae</taxon>
        <taxon>Tunturiibacter</taxon>
    </lineage>
</organism>
<keyword evidence="1" id="KW-0732">Signal</keyword>
<dbReference type="KEGG" id="tpsc:RBB77_13325"/>
<feature type="chain" id="PRO_5043571642" description="SnoaL-like domain-containing protein" evidence="1">
    <location>
        <begin position="30"/>
        <end position="223"/>
    </location>
</feature>
<name>A0AAU7ZJR6_9BACT</name>
<evidence type="ECO:0000256" key="1">
    <source>
        <dbReference type="SAM" id="SignalP"/>
    </source>
</evidence>